<dbReference type="AlphaFoldDB" id="A0AAX4FEK4"/>
<dbReference type="PANTHER" id="PTHR47515:SF1">
    <property type="entry name" value="BLR2054 PROTEIN"/>
    <property type="match status" value="1"/>
</dbReference>
<evidence type="ECO:0000313" key="4">
    <source>
        <dbReference type="Proteomes" id="UP001304429"/>
    </source>
</evidence>
<dbReference type="InterPro" id="IPR036397">
    <property type="entry name" value="RNaseH_sf"/>
</dbReference>
<dbReference type="InterPro" id="IPR048020">
    <property type="entry name" value="Transpos_IS3"/>
</dbReference>
<dbReference type="Pfam" id="PF01527">
    <property type="entry name" value="HTH_Tnp_1"/>
    <property type="match status" value="1"/>
</dbReference>
<evidence type="ECO:0000256" key="1">
    <source>
        <dbReference type="ARBA" id="ARBA00009964"/>
    </source>
</evidence>
<dbReference type="Proteomes" id="UP001304429">
    <property type="component" value="Chromosome"/>
</dbReference>
<gene>
    <name evidence="3" type="ORF">R5577_12215</name>
</gene>
<organism evidence="3 4">
    <name type="scientific">Xanthomonas euvesicatoria</name>
    <dbReference type="NCBI Taxonomy" id="456327"/>
    <lineage>
        <taxon>Bacteria</taxon>
        <taxon>Pseudomonadati</taxon>
        <taxon>Pseudomonadota</taxon>
        <taxon>Gammaproteobacteria</taxon>
        <taxon>Lysobacterales</taxon>
        <taxon>Lysobacteraceae</taxon>
        <taxon>Xanthomonas</taxon>
    </lineage>
</organism>
<dbReference type="EMBL" id="CP137539">
    <property type="protein sequence ID" value="WOP55079.1"/>
    <property type="molecule type" value="Genomic_DNA"/>
</dbReference>
<dbReference type="InterPro" id="IPR009057">
    <property type="entry name" value="Homeodomain-like_sf"/>
</dbReference>
<proteinExistence type="inferred from homology"/>
<dbReference type="GO" id="GO:0015074">
    <property type="term" value="P:DNA integration"/>
    <property type="evidence" value="ECO:0007669"/>
    <property type="project" value="InterPro"/>
</dbReference>
<dbReference type="PROSITE" id="PS50994">
    <property type="entry name" value="INTEGRASE"/>
    <property type="match status" value="1"/>
</dbReference>
<dbReference type="Gene3D" id="3.30.420.10">
    <property type="entry name" value="Ribonuclease H-like superfamily/Ribonuclease H"/>
    <property type="match status" value="1"/>
</dbReference>
<feature type="domain" description="Integrase catalytic" evidence="2">
    <location>
        <begin position="194"/>
        <end position="358"/>
    </location>
</feature>
<dbReference type="InterPro" id="IPR025948">
    <property type="entry name" value="HTH-like_dom"/>
</dbReference>
<name>A0AAX4FEK4_XANEU</name>
<dbReference type="NCBIfam" id="NF033516">
    <property type="entry name" value="transpos_IS3"/>
    <property type="match status" value="1"/>
</dbReference>
<dbReference type="PANTHER" id="PTHR47515">
    <property type="entry name" value="LOW CALCIUM RESPONSE LOCUS PROTEIN T"/>
    <property type="match status" value="1"/>
</dbReference>
<evidence type="ECO:0000259" key="2">
    <source>
        <dbReference type="PROSITE" id="PS50994"/>
    </source>
</evidence>
<dbReference type="InterPro" id="IPR001584">
    <property type="entry name" value="Integrase_cat-core"/>
</dbReference>
<dbReference type="InterPro" id="IPR002514">
    <property type="entry name" value="Transposase_8"/>
</dbReference>
<dbReference type="GO" id="GO:0006313">
    <property type="term" value="P:DNA transposition"/>
    <property type="evidence" value="ECO:0007669"/>
    <property type="project" value="InterPro"/>
</dbReference>
<protein>
    <submittedName>
        <fullName evidence="3">IS3 family transposase</fullName>
    </submittedName>
</protein>
<dbReference type="Pfam" id="PF13683">
    <property type="entry name" value="rve_3"/>
    <property type="match status" value="1"/>
</dbReference>
<dbReference type="Pfam" id="PF13276">
    <property type="entry name" value="HTH_21"/>
    <property type="match status" value="1"/>
</dbReference>
<comment type="similarity">
    <text evidence="1">Belongs to the transposase 8 family.</text>
</comment>
<dbReference type="SUPFAM" id="SSF46689">
    <property type="entry name" value="Homeodomain-like"/>
    <property type="match status" value="1"/>
</dbReference>
<dbReference type="SUPFAM" id="SSF53098">
    <property type="entry name" value="Ribonuclease H-like"/>
    <property type="match status" value="1"/>
</dbReference>
<evidence type="ECO:0000313" key="3">
    <source>
        <dbReference type="EMBL" id="WOP55079.1"/>
    </source>
</evidence>
<dbReference type="InterPro" id="IPR012337">
    <property type="entry name" value="RNaseH-like_sf"/>
</dbReference>
<dbReference type="GO" id="GO:0003677">
    <property type="term" value="F:DNA binding"/>
    <property type="evidence" value="ECO:0007669"/>
    <property type="project" value="InterPro"/>
</dbReference>
<reference evidence="3" key="1">
    <citation type="submission" date="2023-10" db="EMBL/GenBank/DDBJ databases">
        <title>Comparative Genomic Analysis of Tomato Bacterial Spot Xanthomonads Reveals A New Lineage of Xanthomonas euvesicatoria.</title>
        <authorList>
            <person name="Huang C.-J."/>
            <person name="Wu T.-L."/>
            <person name="Wu Y.-L."/>
            <person name="Wang R.-S."/>
            <person name="Lin Y.-C."/>
        </authorList>
    </citation>
    <scope>NUCLEOTIDE SEQUENCE</scope>
    <source>
        <strain evidence="3">T0319-01</strain>
    </source>
</reference>
<dbReference type="RefSeq" id="WP_317720276.1">
    <property type="nucleotide sequence ID" value="NZ_CP137539.1"/>
</dbReference>
<dbReference type="GO" id="GO:0004803">
    <property type="term" value="F:transposase activity"/>
    <property type="evidence" value="ECO:0007669"/>
    <property type="project" value="InterPro"/>
</dbReference>
<sequence length="367" mass="42260">MKKRFSEEQIIGFLREADAGVAIKDLCRRHGFSEASYYLWRSKFGGMSVPDAKRLKDLESENARLKKLLADAAVRERPDQGCTAKKVVSAPARRMLVREWIGRGASERRALAVIGMSASALRYCPREDRNVELRERICALAHRHRRYGVGMIYLKLRQEGRIVNYKRVERLYREQQLQVRRRKRKKVLIGERQPLLRPSQANQVWSMDFVFDRSAEGRVIKCLVIVDDATHEAIAIEVERAISGHGVTRVLDRLAHSRGLPQVIRTDNGKEFCGKAMVAWAHARGVQLRLIQPGKPNQNAYVESFNGRLRDECLNEHWFPTLLHARTEIERWRREYNEERPKKAIGGMTPSAYAQQLANTDIINPGL</sequence>
<accession>A0AAX4FEK4</accession>